<evidence type="ECO:0000256" key="1">
    <source>
        <dbReference type="SAM" id="Coils"/>
    </source>
</evidence>
<accession>A0A2I1H3S1</accession>
<dbReference type="Gene3D" id="1.20.5.170">
    <property type="match status" value="1"/>
</dbReference>
<keyword evidence="4" id="KW-1185">Reference proteome</keyword>
<dbReference type="VEuPathDB" id="FungiDB:RhiirA1_475421"/>
<comment type="caution">
    <text evidence="3">The sequence shown here is derived from an EMBL/GenBank/DDBJ whole genome shotgun (WGS) entry which is preliminary data.</text>
</comment>
<feature type="coiled-coil region" evidence="1">
    <location>
        <begin position="203"/>
        <end position="230"/>
    </location>
</feature>
<feature type="compositionally biased region" description="Polar residues" evidence="2">
    <location>
        <begin position="124"/>
        <end position="141"/>
    </location>
</feature>
<dbReference type="EMBL" id="LLXI01001405">
    <property type="protein sequence ID" value="PKY53513.1"/>
    <property type="molecule type" value="Genomic_DNA"/>
</dbReference>
<name>A0A2I1H3S1_9GLOM</name>
<dbReference type="SUPFAM" id="SSF57997">
    <property type="entry name" value="Tropomyosin"/>
    <property type="match status" value="1"/>
</dbReference>
<dbReference type="VEuPathDB" id="FungiDB:FUN_014557"/>
<dbReference type="AlphaFoldDB" id="A0A2I1H3S1"/>
<evidence type="ECO:0000313" key="4">
    <source>
        <dbReference type="Proteomes" id="UP000234323"/>
    </source>
</evidence>
<feature type="compositionally biased region" description="Low complexity" evidence="2">
    <location>
        <begin position="142"/>
        <end position="155"/>
    </location>
</feature>
<sequence>MDIEPLIKHIFGRTCTFTQTTKSSTMKNAYIYVTPENYPDNTLNGASSVFEGHTIHIIPGHLSVKTCNTCGSPLHTSNACDDKNFTIDKNNRKIFKKRFIDRKEEKIIINETHKSRYNHIISLNTNKYSKPTTPNNRQPQTNLNNQNQGSQSGSLLYPRQNRQQCANTRHNNNRYMTDDVYTNRHTDQHLNKTIVDDTSNQRFTQLEQQIQVLSNNIKILQEEKEKSDKKFSHLHQSHQILDSSLTEIKMRLDKYDTIIQQLTTNITLLSKKDTLSPTPTYSRPIKGPKRSTPYEKTSYEITKSRYNLRGNKQARVSGDDTETHPATDEDTDCPDNNAISDGAVFEGIIDDSNYVESTDEQTFTVKSYNPLNLLPSFKASR</sequence>
<proteinExistence type="predicted"/>
<protein>
    <submittedName>
        <fullName evidence="3">Uncharacterized protein</fullName>
    </submittedName>
</protein>
<gene>
    <name evidence="3" type="ORF">RhiirA4_471778</name>
</gene>
<organism evidence="3 4">
    <name type="scientific">Rhizophagus irregularis</name>
    <dbReference type="NCBI Taxonomy" id="588596"/>
    <lineage>
        <taxon>Eukaryota</taxon>
        <taxon>Fungi</taxon>
        <taxon>Fungi incertae sedis</taxon>
        <taxon>Mucoromycota</taxon>
        <taxon>Glomeromycotina</taxon>
        <taxon>Glomeromycetes</taxon>
        <taxon>Glomerales</taxon>
        <taxon>Glomeraceae</taxon>
        <taxon>Rhizophagus</taxon>
    </lineage>
</organism>
<evidence type="ECO:0000256" key="2">
    <source>
        <dbReference type="SAM" id="MobiDB-lite"/>
    </source>
</evidence>
<feature type="region of interest" description="Disordered" evidence="2">
    <location>
        <begin position="309"/>
        <end position="338"/>
    </location>
</feature>
<keyword evidence="1" id="KW-0175">Coiled coil</keyword>
<feature type="region of interest" description="Disordered" evidence="2">
    <location>
        <begin position="124"/>
        <end position="155"/>
    </location>
</feature>
<feature type="compositionally biased region" description="Basic and acidic residues" evidence="2">
    <location>
        <begin position="317"/>
        <end position="327"/>
    </location>
</feature>
<reference evidence="3 4" key="1">
    <citation type="submission" date="2015-10" db="EMBL/GenBank/DDBJ databases">
        <title>Genome analyses suggest a sexual origin of heterokaryosis in a supposedly ancient asexual fungus.</title>
        <authorList>
            <person name="Ropars J."/>
            <person name="Sedzielewska K."/>
            <person name="Noel J."/>
            <person name="Charron P."/>
            <person name="Farinelli L."/>
            <person name="Marton T."/>
            <person name="Kruger M."/>
            <person name="Pelin A."/>
            <person name="Brachmann A."/>
            <person name="Corradi N."/>
        </authorList>
    </citation>
    <scope>NUCLEOTIDE SEQUENCE [LARGE SCALE GENOMIC DNA]</scope>
    <source>
        <strain evidence="3 4">A4</strain>
    </source>
</reference>
<dbReference type="Proteomes" id="UP000234323">
    <property type="component" value="Unassembled WGS sequence"/>
</dbReference>
<evidence type="ECO:0000313" key="3">
    <source>
        <dbReference type="EMBL" id="PKY53513.1"/>
    </source>
</evidence>